<accession>A0A094R283</accession>
<dbReference type="SUPFAM" id="SSF55931">
    <property type="entry name" value="Glutamine synthetase/guanido kinase"/>
    <property type="match status" value="1"/>
</dbReference>
<dbReference type="PANTHER" id="PTHR43785">
    <property type="entry name" value="GAMMA-GLUTAMYLPUTRESCINE SYNTHETASE"/>
    <property type="match status" value="1"/>
</dbReference>
<dbReference type="Gene3D" id="3.10.20.70">
    <property type="entry name" value="Glutamine synthetase, N-terminal domain"/>
    <property type="match status" value="1"/>
</dbReference>
<gene>
    <name evidence="3" type="ORF">GM51_4200</name>
</gene>
<dbReference type="SUPFAM" id="SSF54368">
    <property type="entry name" value="Glutamine synthetase, N-terminal domain"/>
    <property type="match status" value="1"/>
</dbReference>
<dbReference type="PANTHER" id="PTHR43785:SF12">
    <property type="entry name" value="TYPE-1 GLUTAMINE SYNTHETASE 2"/>
    <property type="match status" value="1"/>
</dbReference>
<name>A0A094R283_9ZZZZ</name>
<evidence type="ECO:0000259" key="2">
    <source>
        <dbReference type="PROSITE" id="PS51987"/>
    </source>
</evidence>
<dbReference type="Gene3D" id="3.30.590.10">
    <property type="entry name" value="Glutamine synthetase/guanido kinase, catalytic domain"/>
    <property type="match status" value="1"/>
</dbReference>
<feature type="domain" description="GS catalytic" evidence="2">
    <location>
        <begin position="115"/>
        <end position="448"/>
    </location>
</feature>
<dbReference type="Pfam" id="PF00120">
    <property type="entry name" value="Gln-synt_C"/>
    <property type="match status" value="1"/>
</dbReference>
<sequence length="448" mass="49402">MSLDLSALRAQLQSDNIDILRLVYADVLGIPRSKDLVVSQMEKAAAHGPAFCQGVWVTNTRGGVLDGHGSISDGLSDFVSRIDASTIRKLPWEPGVAYAVVDAFEPNGDDNPVAPRTALQRVLKEYEKIGLTPVIGPELEFYLAKQENNVWVRALHRTGRVYTTGAIVDPDGTFLYMLRMLDQMNIGVFAGNHEFAPAQYEINLWHGEALESTDRTFLFKTAIKDIAVRRGYNATFLGKPWAESEGSGFHLHFSVVDAKGKNQMHKGEELSEVANQMIAGILSHANALTAFTNPTINAFKRLGPDTLAPSRANWGHDNRATLLRVPPERGEGTRLEIRIGDGSANPYLMVASVLAAGLDGIKQKMKPNKAAEGWAYEDEADPLLPVTFTAALDALEADPLFADLMGPTVISTHLTLKRDEIERYEAEVPDPSTREITAWELEEYIWDY</sequence>
<evidence type="ECO:0000256" key="1">
    <source>
        <dbReference type="ARBA" id="ARBA00022598"/>
    </source>
</evidence>
<dbReference type="InterPro" id="IPR014746">
    <property type="entry name" value="Gln_synth/guanido_kin_cat_dom"/>
</dbReference>
<dbReference type="InterPro" id="IPR036651">
    <property type="entry name" value="Gln_synt_N_sf"/>
</dbReference>
<dbReference type="InterPro" id="IPR008146">
    <property type="entry name" value="Gln_synth_cat_dom"/>
</dbReference>
<proteinExistence type="predicted"/>
<reference evidence="3" key="1">
    <citation type="submission" date="2014-06" db="EMBL/GenBank/DDBJ databases">
        <title>Key roles for freshwater Actinobacteria revealed by deep metagenomic sequencing.</title>
        <authorList>
            <person name="Ghai R."/>
            <person name="Mizuno C.M."/>
            <person name="Picazo A."/>
            <person name="Camacho A."/>
            <person name="Rodriguez-Valera F."/>
        </authorList>
    </citation>
    <scope>NUCLEOTIDE SEQUENCE</scope>
</reference>
<dbReference type="SMART" id="SM01230">
    <property type="entry name" value="Gln-synt_C"/>
    <property type="match status" value="1"/>
</dbReference>
<keyword evidence="1" id="KW-0436">Ligase</keyword>
<protein>
    <submittedName>
        <fullName evidence="3">Glutamine synthetase</fullName>
    </submittedName>
</protein>
<dbReference type="AlphaFoldDB" id="A0A094R283"/>
<dbReference type="PROSITE" id="PS51987">
    <property type="entry name" value="GS_CATALYTIC"/>
    <property type="match status" value="1"/>
</dbReference>
<dbReference type="GO" id="GO:0004356">
    <property type="term" value="F:glutamine synthetase activity"/>
    <property type="evidence" value="ECO:0007669"/>
    <property type="project" value="InterPro"/>
</dbReference>
<dbReference type="EMBL" id="JNSL01000016">
    <property type="protein sequence ID" value="KGA20991.1"/>
    <property type="molecule type" value="Genomic_DNA"/>
</dbReference>
<dbReference type="GO" id="GO:0006542">
    <property type="term" value="P:glutamine biosynthetic process"/>
    <property type="evidence" value="ECO:0007669"/>
    <property type="project" value="InterPro"/>
</dbReference>
<comment type="caution">
    <text evidence="3">The sequence shown here is derived from an EMBL/GenBank/DDBJ whole genome shotgun (WGS) entry which is preliminary data.</text>
</comment>
<organism evidence="3">
    <name type="scientific">freshwater metagenome</name>
    <dbReference type="NCBI Taxonomy" id="449393"/>
    <lineage>
        <taxon>unclassified sequences</taxon>
        <taxon>metagenomes</taxon>
        <taxon>ecological metagenomes</taxon>
    </lineage>
</organism>
<evidence type="ECO:0000313" key="3">
    <source>
        <dbReference type="EMBL" id="KGA20991.1"/>
    </source>
</evidence>